<keyword evidence="3" id="KW-1185">Reference proteome</keyword>
<protein>
    <submittedName>
        <fullName evidence="2">Uncharacterized protein</fullName>
    </submittedName>
</protein>
<gene>
    <name evidence="2" type="ORF">PanWU01x14_236010</name>
</gene>
<comment type="caution">
    <text evidence="2">The sequence shown here is derived from an EMBL/GenBank/DDBJ whole genome shotgun (WGS) entry which is preliminary data.</text>
</comment>
<organism evidence="2 3">
    <name type="scientific">Parasponia andersonii</name>
    <name type="common">Sponia andersonii</name>
    <dbReference type="NCBI Taxonomy" id="3476"/>
    <lineage>
        <taxon>Eukaryota</taxon>
        <taxon>Viridiplantae</taxon>
        <taxon>Streptophyta</taxon>
        <taxon>Embryophyta</taxon>
        <taxon>Tracheophyta</taxon>
        <taxon>Spermatophyta</taxon>
        <taxon>Magnoliopsida</taxon>
        <taxon>eudicotyledons</taxon>
        <taxon>Gunneridae</taxon>
        <taxon>Pentapetalae</taxon>
        <taxon>rosids</taxon>
        <taxon>fabids</taxon>
        <taxon>Rosales</taxon>
        <taxon>Cannabaceae</taxon>
        <taxon>Parasponia</taxon>
    </lineage>
</organism>
<evidence type="ECO:0000256" key="1">
    <source>
        <dbReference type="SAM" id="MobiDB-lite"/>
    </source>
</evidence>
<evidence type="ECO:0000313" key="3">
    <source>
        <dbReference type="Proteomes" id="UP000237105"/>
    </source>
</evidence>
<evidence type="ECO:0000313" key="2">
    <source>
        <dbReference type="EMBL" id="PON48636.1"/>
    </source>
</evidence>
<accession>A0A2P5BIQ5</accession>
<sequence>MSLVWGRIVAGIVAGDENSEMFKNGIFLAGEHGGFAGPVAGVAGGTVRQRRPVGRSDEVRGSGCDWSRSSAVSEEEKEQRGEGNR</sequence>
<dbReference type="AlphaFoldDB" id="A0A2P5BIQ5"/>
<reference evidence="3" key="1">
    <citation type="submission" date="2016-06" db="EMBL/GenBank/DDBJ databases">
        <title>Parallel loss of symbiosis genes in relatives of nitrogen-fixing non-legume Parasponia.</title>
        <authorList>
            <person name="Van Velzen R."/>
            <person name="Holmer R."/>
            <person name="Bu F."/>
            <person name="Rutten L."/>
            <person name="Van Zeijl A."/>
            <person name="Liu W."/>
            <person name="Santuari L."/>
            <person name="Cao Q."/>
            <person name="Sharma T."/>
            <person name="Shen D."/>
            <person name="Roswanjaya Y."/>
            <person name="Wardhani T."/>
            <person name="Kalhor M.S."/>
            <person name="Jansen J."/>
            <person name="Van den Hoogen J."/>
            <person name="Gungor B."/>
            <person name="Hartog M."/>
            <person name="Hontelez J."/>
            <person name="Verver J."/>
            <person name="Yang W.-C."/>
            <person name="Schijlen E."/>
            <person name="Repin R."/>
            <person name="Schilthuizen M."/>
            <person name="Schranz E."/>
            <person name="Heidstra R."/>
            <person name="Miyata K."/>
            <person name="Fedorova E."/>
            <person name="Kohlen W."/>
            <person name="Bisseling T."/>
            <person name="Smit S."/>
            <person name="Geurts R."/>
        </authorList>
    </citation>
    <scope>NUCLEOTIDE SEQUENCE [LARGE SCALE GENOMIC DNA]</scope>
    <source>
        <strain evidence="3">cv. WU1-14</strain>
    </source>
</reference>
<dbReference type="EMBL" id="JXTB01000273">
    <property type="protein sequence ID" value="PON48636.1"/>
    <property type="molecule type" value="Genomic_DNA"/>
</dbReference>
<name>A0A2P5BIQ5_PARAD</name>
<proteinExistence type="predicted"/>
<feature type="non-terminal residue" evidence="2">
    <location>
        <position position="85"/>
    </location>
</feature>
<dbReference type="Proteomes" id="UP000237105">
    <property type="component" value="Unassembled WGS sequence"/>
</dbReference>
<feature type="region of interest" description="Disordered" evidence="1">
    <location>
        <begin position="47"/>
        <end position="85"/>
    </location>
</feature>